<evidence type="ECO:0000256" key="4">
    <source>
        <dbReference type="ARBA" id="ARBA00022475"/>
    </source>
</evidence>
<dbReference type="Pfam" id="PF00528">
    <property type="entry name" value="BPD_transp_1"/>
    <property type="match status" value="1"/>
</dbReference>
<accession>A0ABU0YKZ5</accession>
<keyword evidence="4" id="KW-1003">Cell membrane</keyword>
<dbReference type="InterPro" id="IPR035906">
    <property type="entry name" value="MetI-like_sf"/>
</dbReference>
<evidence type="ECO:0000313" key="10">
    <source>
        <dbReference type="EMBL" id="MDQ7248391.1"/>
    </source>
</evidence>
<dbReference type="Proteomes" id="UP001230156">
    <property type="component" value="Unassembled WGS sequence"/>
</dbReference>
<evidence type="ECO:0000256" key="6">
    <source>
        <dbReference type="ARBA" id="ARBA00022989"/>
    </source>
</evidence>
<feature type="transmembrane region" description="Helical" evidence="8">
    <location>
        <begin position="203"/>
        <end position="224"/>
    </location>
</feature>
<dbReference type="Gene3D" id="1.10.3720.10">
    <property type="entry name" value="MetI-like"/>
    <property type="match status" value="1"/>
</dbReference>
<dbReference type="PROSITE" id="PS50928">
    <property type="entry name" value="ABC_TM1"/>
    <property type="match status" value="1"/>
</dbReference>
<name>A0ABU0YKZ5_9PROT</name>
<dbReference type="RefSeq" id="WP_379955872.1">
    <property type="nucleotide sequence ID" value="NZ_JAUYVI010000004.1"/>
</dbReference>
<keyword evidence="6 8" id="KW-1133">Transmembrane helix</keyword>
<sequence length="267" mass="29475">MSRRWDFLTFYGLGFVVFLYAPVLLLPLFSFNDSIFAIFPLKGFTLSAYQQLADDTKLQGAVWNSIVVGICVALISTTFGLLAAMAVTRYRLPGKGPVVGTIMLPLVIPSIILGVALLVLVRQVFDIELSLWCVGAGHVLLCVPFSMLVLISRLEGFDKNLEEAAQDLGENGWMTFWRVTFPLALPGVISSLLMSFTTSFDEYVLAFFLSGIDQTLPIYLWSMLRFPQRLPITLALGSSILIASTIIVVISEVLRRRGVQSEKPTGL</sequence>
<evidence type="ECO:0000256" key="5">
    <source>
        <dbReference type="ARBA" id="ARBA00022692"/>
    </source>
</evidence>
<reference evidence="11" key="1">
    <citation type="submission" date="2023-08" db="EMBL/GenBank/DDBJ databases">
        <title>Rhodospirillaceae gen. nov., a novel taxon isolated from the Yangtze River Yuezi River estuary sludge.</title>
        <authorList>
            <person name="Ruan L."/>
        </authorList>
    </citation>
    <scope>NUCLEOTIDE SEQUENCE [LARGE SCALE GENOMIC DNA]</scope>
    <source>
        <strain evidence="11">R-7</strain>
    </source>
</reference>
<evidence type="ECO:0000256" key="3">
    <source>
        <dbReference type="ARBA" id="ARBA00022448"/>
    </source>
</evidence>
<evidence type="ECO:0000259" key="9">
    <source>
        <dbReference type="PROSITE" id="PS50928"/>
    </source>
</evidence>
<dbReference type="CDD" id="cd06261">
    <property type="entry name" value="TM_PBP2"/>
    <property type="match status" value="1"/>
</dbReference>
<feature type="transmembrane region" description="Helical" evidence="8">
    <location>
        <begin position="176"/>
        <end position="196"/>
    </location>
</feature>
<dbReference type="PANTHER" id="PTHR43848:SF2">
    <property type="entry name" value="PUTRESCINE TRANSPORT SYSTEM PERMEASE PROTEIN POTI"/>
    <property type="match status" value="1"/>
</dbReference>
<keyword evidence="7 8" id="KW-0472">Membrane</keyword>
<dbReference type="InterPro" id="IPR000515">
    <property type="entry name" value="MetI-like"/>
</dbReference>
<evidence type="ECO:0000256" key="8">
    <source>
        <dbReference type="RuleBase" id="RU363032"/>
    </source>
</evidence>
<feature type="transmembrane region" description="Helical" evidence="8">
    <location>
        <begin position="230"/>
        <end position="254"/>
    </location>
</feature>
<evidence type="ECO:0000256" key="7">
    <source>
        <dbReference type="ARBA" id="ARBA00023136"/>
    </source>
</evidence>
<organism evidence="10 11">
    <name type="scientific">Dongia sedimenti</name>
    <dbReference type="NCBI Taxonomy" id="3064282"/>
    <lineage>
        <taxon>Bacteria</taxon>
        <taxon>Pseudomonadati</taxon>
        <taxon>Pseudomonadota</taxon>
        <taxon>Alphaproteobacteria</taxon>
        <taxon>Rhodospirillales</taxon>
        <taxon>Dongiaceae</taxon>
        <taxon>Dongia</taxon>
    </lineage>
</organism>
<feature type="transmembrane region" description="Helical" evidence="8">
    <location>
        <begin position="35"/>
        <end position="53"/>
    </location>
</feature>
<comment type="caution">
    <text evidence="10">The sequence shown here is derived from an EMBL/GenBank/DDBJ whole genome shotgun (WGS) entry which is preliminary data.</text>
</comment>
<comment type="subcellular location">
    <subcellularLocation>
        <location evidence="1 8">Cell membrane</location>
        <topology evidence="1 8">Multi-pass membrane protein</topology>
    </subcellularLocation>
</comment>
<dbReference type="PANTHER" id="PTHR43848">
    <property type="entry name" value="PUTRESCINE TRANSPORT SYSTEM PERMEASE PROTEIN POTI"/>
    <property type="match status" value="1"/>
</dbReference>
<dbReference type="SUPFAM" id="SSF161098">
    <property type="entry name" value="MetI-like"/>
    <property type="match status" value="1"/>
</dbReference>
<evidence type="ECO:0000256" key="1">
    <source>
        <dbReference type="ARBA" id="ARBA00004651"/>
    </source>
</evidence>
<evidence type="ECO:0000313" key="11">
    <source>
        <dbReference type="Proteomes" id="UP001230156"/>
    </source>
</evidence>
<feature type="transmembrane region" description="Helical" evidence="8">
    <location>
        <begin position="98"/>
        <end position="120"/>
    </location>
</feature>
<proteinExistence type="inferred from homology"/>
<dbReference type="EMBL" id="JAUYVI010000004">
    <property type="protein sequence ID" value="MDQ7248391.1"/>
    <property type="molecule type" value="Genomic_DNA"/>
</dbReference>
<protein>
    <submittedName>
        <fullName evidence="10">ABC transporter permease</fullName>
    </submittedName>
</protein>
<feature type="domain" description="ABC transmembrane type-1" evidence="9">
    <location>
        <begin position="62"/>
        <end position="251"/>
    </location>
</feature>
<feature type="transmembrane region" description="Helical" evidence="8">
    <location>
        <begin position="65"/>
        <end position="86"/>
    </location>
</feature>
<evidence type="ECO:0000256" key="2">
    <source>
        <dbReference type="ARBA" id="ARBA00007069"/>
    </source>
</evidence>
<feature type="transmembrane region" description="Helical" evidence="8">
    <location>
        <begin position="129"/>
        <end position="151"/>
    </location>
</feature>
<keyword evidence="3 8" id="KW-0813">Transport</keyword>
<dbReference type="InterPro" id="IPR051789">
    <property type="entry name" value="Bact_Polyamine_Transport"/>
</dbReference>
<comment type="similarity">
    <text evidence="2">Belongs to the binding-protein-dependent transport system permease family. CysTW subfamily.</text>
</comment>
<keyword evidence="11" id="KW-1185">Reference proteome</keyword>
<feature type="transmembrane region" description="Helical" evidence="8">
    <location>
        <begin position="7"/>
        <end position="29"/>
    </location>
</feature>
<gene>
    <name evidence="10" type="ORF">Q8A70_11975</name>
</gene>
<keyword evidence="5 8" id="KW-0812">Transmembrane</keyword>